<dbReference type="EMBL" id="MFJG01000019">
    <property type="protein sequence ID" value="OGG06854.1"/>
    <property type="molecule type" value="Genomic_DNA"/>
</dbReference>
<name>A0A1F5Z3F7_9BACT</name>
<dbReference type="InterPro" id="IPR027434">
    <property type="entry name" value="Homing_endonucl"/>
</dbReference>
<evidence type="ECO:0000313" key="1">
    <source>
        <dbReference type="EMBL" id="OGG06854.1"/>
    </source>
</evidence>
<evidence type="ECO:0008006" key="3">
    <source>
        <dbReference type="Google" id="ProtNLM"/>
    </source>
</evidence>
<organism evidence="1 2">
    <name type="scientific">Candidatus Gottesmanbacteria bacterium RIFCSPHIGHO2_01_FULL_42_12</name>
    <dbReference type="NCBI Taxonomy" id="1798377"/>
    <lineage>
        <taxon>Bacteria</taxon>
        <taxon>Candidatus Gottesmaniibacteriota</taxon>
    </lineage>
</organism>
<sequence length="274" mass="31115">MSGDNVSSADNQQGTLYYYFTGFIVGESSVSIIKATNKGTGQGFYFALDLTVSNADLILLKELNQVVACEKGIISPIKGGYNLSIRGKEKIKPALSFLNRFPPPAGDLFKEKLNILKKALELLSVKNYKIEEVEKLRQRLKDIKITAKAVKHFPVIFDVRSVGYFLSGIVDAEGSMGWRRSGNRQQPYFCVLMREEAIIDLFIKQFGFGHKYYRPKEKLHHFETGKREDVAKLADYFLNKFPVKLAKNRQRLENLQRILNDYMPSPAFGGEDIV</sequence>
<comment type="caution">
    <text evidence="1">The sequence shown here is derived from an EMBL/GenBank/DDBJ whole genome shotgun (WGS) entry which is preliminary data.</text>
</comment>
<reference evidence="1 2" key="1">
    <citation type="journal article" date="2016" name="Nat. Commun.">
        <title>Thousands of microbial genomes shed light on interconnected biogeochemical processes in an aquifer system.</title>
        <authorList>
            <person name="Anantharaman K."/>
            <person name="Brown C.T."/>
            <person name="Hug L.A."/>
            <person name="Sharon I."/>
            <person name="Castelle C.J."/>
            <person name="Probst A.J."/>
            <person name="Thomas B.C."/>
            <person name="Singh A."/>
            <person name="Wilkins M.J."/>
            <person name="Karaoz U."/>
            <person name="Brodie E.L."/>
            <person name="Williams K.H."/>
            <person name="Hubbard S.S."/>
            <person name="Banfield J.F."/>
        </authorList>
    </citation>
    <scope>NUCLEOTIDE SEQUENCE [LARGE SCALE GENOMIC DNA]</scope>
</reference>
<dbReference type="InterPro" id="IPR051289">
    <property type="entry name" value="LAGLIDADG_Endonuclease"/>
</dbReference>
<dbReference type="PANTHER" id="PTHR36181">
    <property type="entry name" value="INTRON-ENCODED ENDONUCLEASE AI3-RELATED"/>
    <property type="match status" value="1"/>
</dbReference>
<evidence type="ECO:0000313" key="2">
    <source>
        <dbReference type="Proteomes" id="UP000178681"/>
    </source>
</evidence>
<dbReference type="AlphaFoldDB" id="A0A1F5Z3F7"/>
<dbReference type="PANTHER" id="PTHR36181:SF4">
    <property type="entry name" value="LAGLIDADG ENDONUCLEASE"/>
    <property type="match status" value="1"/>
</dbReference>
<dbReference type="SUPFAM" id="SSF55608">
    <property type="entry name" value="Homing endonucleases"/>
    <property type="match status" value="2"/>
</dbReference>
<protein>
    <recommendedName>
        <fullName evidence="3">Homing endonuclease LAGLIDADG domain-containing protein</fullName>
    </recommendedName>
</protein>
<dbReference type="Proteomes" id="UP000178681">
    <property type="component" value="Unassembled WGS sequence"/>
</dbReference>
<accession>A0A1F5Z3F7</accession>
<proteinExistence type="predicted"/>
<gene>
    <name evidence="1" type="ORF">A2872_00520</name>
</gene>
<dbReference type="Gene3D" id="3.10.28.10">
    <property type="entry name" value="Homing endonucleases"/>
    <property type="match status" value="2"/>
</dbReference>